<keyword evidence="2" id="KW-1185">Reference proteome</keyword>
<comment type="caution">
    <text evidence="1">The sequence shown here is derived from an EMBL/GenBank/DDBJ whole genome shotgun (WGS) entry which is preliminary data.</text>
</comment>
<gene>
    <name evidence="1" type="ORF">N7456_002286</name>
</gene>
<protein>
    <submittedName>
        <fullName evidence="1">Uncharacterized protein</fullName>
    </submittedName>
</protein>
<name>A0A9W9G961_9EURO</name>
<dbReference type="PANTHER" id="PTHR42093:SF1">
    <property type="match status" value="1"/>
</dbReference>
<organism evidence="1 2">
    <name type="scientific">Penicillium angulare</name>
    <dbReference type="NCBI Taxonomy" id="116970"/>
    <lineage>
        <taxon>Eukaryota</taxon>
        <taxon>Fungi</taxon>
        <taxon>Dikarya</taxon>
        <taxon>Ascomycota</taxon>
        <taxon>Pezizomycotina</taxon>
        <taxon>Eurotiomycetes</taxon>
        <taxon>Eurotiomycetidae</taxon>
        <taxon>Eurotiales</taxon>
        <taxon>Aspergillaceae</taxon>
        <taxon>Penicillium</taxon>
    </lineage>
</organism>
<dbReference type="InterPro" id="IPR056539">
    <property type="entry name" value="NuiA-like"/>
</dbReference>
<evidence type="ECO:0000313" key="2">
    <source>
        <dbReference type="Proteomes" id="UP001149165"/>
    </source>
</evidence>
<dbReference type="OrthoDB" id="5366485at2759"/>
<reference evidence="1" key="1">
    <citation type="submission" date="2022-11" db="EMBL/GenBank/DDBJ databases">
        <authorList>
            <person name="Petersen C."/>
        </authorList>
    </citation>
    <scope>NUCLEOTIDE SEQUENCE</scope>
    <source>
        <strain evidence="1">IBT 30069</strain>
    </source>
</reference>
<sequence>MRAPQIHCVIPLFQVPPTVTAPLHQNLNQMLSRSSPATYVSRSLLKNLNTNYNHRTLHNLVLPKYSRTRALTQLTAPHPHPHLRSQTLSRTKGLPFSTSTTMASDDAYMDFLNKANADKNEDAGQAPAQGAQIKTKAVDTSLKLPSSLKNVDIYYVSDTDEPFEPVLLRWEGAAKGEWPSADAFSSLISPNSDISQGISTLSHSSFDPKNQYAEAVEAVRDAASNSDIKVYRAEITSTKLEYFVVALDESEGGRVIGLKAKAVES</sequence>
<proteinExistence type="predicted"/>
<dbReference type="Pfam" id="PF23151">
    <property type="entry name" value="NuiA_2"/>
    <property type="match status" value="1"/>
</dbReference>
<accession>A0A9W9G961</accession>
<reference evidence="1" key="2">
    <citation type="journal article" date="2023" name="IMA Fungus">
        <title>Comparative genomic study of the Penicillium genus elucidates a diverse pangenome and 15 lateral gene transfer events.</title>
        <authorList>
            <person name="Petersen C."/>
            <person name="Sorensen T."/>
            <person name="Nielsen M.R."/>
            <person name="Sondergaard T.E."/>
            <person name="Sorensen J.L."/>
            <person name="Fitzpatrick D.A."/>
            <person name="Frisvad J.C."/>
            <person name="Nielsen K.L."/>
        </authorList>
    </citation>
    <scope>NUCLEOTIDE SEQUENCE</scope>
    <source>
        <strain evidence="1">IBT 30069</strain>
    </source>
</reference>
<evidence type="ECO:0000313" key="1">
    <source>
        <dbReference type="EMBL" id="KAJ5113752.1"/>
    </source>
</evidence>
<dbReference type="Proteomes" id="UP001149165">
    <property type="component" value="Unassembled WGS sequence"/>
</dbReference>
<dbReference type="PANTHER" id="PTHR42093">
    <property type="match status" value="1"/>
</dbReference>
<dbReference type="EMBL" id="JAPQKH010000002">
    <property type="protein sequence ID" value="KAJ5113752.1"/>
    <property type="molecule type" value="Genomic_DNA"/>
</dbReference>
<dbReference type="AlphaFoldDB" id="A0A9W9G961"/>